<feature type="region of interest" description="Disordered" evidence="1">
    <location>
        <begin position="221"/>
        <end position="353"/>
    </location>
</feature>
<proteinExistence type="predicted"/>
<name>A0AAV4NWP7_CAEEX</name>
<dbReference type="AlphaFoldDB" id="A0AAV4NWP7"/>
<dbReference type="Proteomes" id="UP001054945">
    <property type="component" value="Unassembled WGS sequence"/>
</dbReference>
<dbReference type="EMBL" id="BPLR01003849">
    <property type="protein sequence ID" value="GIX89347.1"/>
    <property type="molecule type" value="Genomic_DNA"/>
</dbReference>
<feature type="compositionally biased region" description="Basic and acidic residues" evidence="1">
    <location>
        <begin position="221"/>
        <end position="232"/>
    </location>
</feature>
<comment type="caution">
    <text evidence="2">The sequence shown here is derived from an EMBL/GenBank/DDBJ whole genome shotgun (WGS) entry which is preliminary data.</text>
</comment>
<evidence type="ECO:0000313" key="2">
    <source>
        <dbReference type="EMBL" id="GIX89347.1"/>
    </source>
</evidence>
<evidence type="ECO:0000256" key="1">
    <source>
        <dbReference type="SAM" id="MobiDB-lite"/>
    </source>
</evidence>
<evidence type="ECO:0000313" key="3">
    <source>
        <dbReference type="Proteomes" id="UP001054945"/>
    </source>
</evidence>
<protein>
    <submittedName>
        <fullName evidence="2">Uncharacterized protein</fullName>
    </submittedName>
</protein>
<keyword evidence="3" id="KW-1185">Reference proteome</keyword>
<accession>A0AAV4NWP7</accession>
<sequence length="353" mass="40421">MSCHDTEDYYKRVVFKGYQTITLGVATVSSINNLTSIHNCLIPGKDCSAAALKSMDEIFRSVRFCLDTLTDDEKEQLKLGGRLMKRKAHLERATRYGYDYYTAFIRKGLKGLKKEAIPSYLKTNVCICKHNERMRDARPEGRKQFNYSVEIKTEGEIEGEHILKNQLYLGKCARSRIVMMNPENEGQLITLQRALDAHYKELSRDIRVQNVMRVLSLSGKVEESAAPKPKEEELAEAEEEELAEPGEEERAELEEEEQAEPEEEERAEPGEEEQAEPEEEERAEPEEEERAEPEEEERAEPGEEERAEPEEEERAEPGEEERAEPEEEESDVDEEPTSPAEMEPASMSGKNIS</sequence>
<gene>
    <name evidence="2" type="ORF">CEXT_533231</name>
</gene>
<reference evidence="2 3" key="1">
    <citation type="submission" date="2021-06" db="EMBL/GenBank/DDBJ databases">
        <title>Caerostris extrusa draft genome.</title>
        <authorList>
            <person name="Kono N."/>
            <person name="Arakawa K."/>
        </authorList>
    </citation>
    <scope>NUCLEOTIDE SEQUENCE [LARGE SCALE GENOMIC DNA]</scope>
</reference>
<organism evidence="2 3">
    <name type="scientific">Caerostris extrusa</name>
    <name type="common">Bark spider</name>
    <name type="synonym">Caerostris bankana</name>
    <dbReference type="NCBI Taxonomy" id="172846"/>
    <lineage>
        <taxon>Eukaryota</taxon>
        <taxon>Metazoa</taxon>
        <taxon>Ecdysozoa</taxon>
        <taxon>Arthropoda</taxon>
        <taxon>Chelicerata</taxon>
        <taxon>Arachnida</taxon>
        <taxon>Araneae</taxon>
        <taxon>Araneomorphae</taxon>
        <taxon>Entelegynae</taxon>
        <taxon>Araneoidea</taxon>
        <taxon>Araneidae</taxon>
        <taxon>Caerostris</taxon>
    </lineage>
</organism>
<feature type="compositionally biased region" description="Acidic residues" evidence="1">
    <location>
        <begin position="233"/>
        <end position="336"/>
    </location>
</feature>